<dbReference type="PIRSF" id="PIRSF006661">
    <property type="entry name" value="PP-lp_UCP006661"/>
    <property type="match status" value="1"/>
</dbReference>
<evidence type="ECO:0000313" key="1">
    <source>
        <dbReference type="EMBL" id="MFD1547377.1"/>
    </source>
</evidence>
<dbReference type="CDD" id="cd01990">
    <property type="entry name" value="LarE-like"/>
    <property type="match status" value="1"/>
</dbReference>
<dbReference type="Proteomes" id="UP001597097">
    <property type="component" value="Unassembled WGS sequence"/>
</dbReference>
<dbReference type="EMBL" id="JBHUCM010000075">
    <property type="protein sequence ID" value="MFD1547377.1"/>
    <property type="molecule type" value="Genomic_DNA"/>
</dbReference>
<gene>
    <name evidence="1" type="primary">larE</name>
    <name evidence="1" type="ORF">ACFSJ0_60840</name>
</gene>
<organism evidence="1 2">
    <name type="scientific">Nonomuraea guangzhouensis</name>
    <dbReference type="NCBI Taxonomy" id="1291555"/>
    <lineage>
        <taxon>Bacteria</taxon>
        <taxon>Bacillati</taxon>
        <taxon>Actinomycetota</taxon>
        <taxon>Actinomycetes</taxon>
        <taxon>Streptosporangiales</taxon>
        <taxon>Streptosporangiaceae</taxon>
        <taxon>Nonomuraea</taxon>
    </lineage>
</organism>
<dbReference type="RefSeq" id="WP_219528039.1">
    <property type="nucleotide sequence ID" value="NZ_JAHKRM010000003.1"/>
</dbReference>
<reference evidence="2" key="1">
    <citation type="journal article" date="2019" name="Int. J. Syst. Evol. Microbiol.">
        <title>The Global Catalogue of Microorganisms (GCM) 10K type strain sequencing project: providing services to taxonomists for standard genome sequencing and annotation.</title>
        <authorList>
            <consortium name="The Broad Institute Genomics Platform"/>
            <consortium name="The Broad Institute Genome Sequencing Center for Infectious Disease"/>
            <person name="Wu L."/>
            <person name="Ma J."/>
        </authorList>
    </citation>
    <scope>NUCLEOTIDE SEQUENCE [LARGE SCALE GENOMIC DNA]</scope>
    <source>
        <strain evidence="2">CGMCC 1.15399</strain>
    </source>
</reference>
<name>A0ABW4GX88_9ACTN</name>
<keyword evidence="1" id="KW-0808">Transferase</keyword>
<dbReference type="PANTHER" id="PTHR43169">
    <property type="entry name" value="EXSB FAMILY PROTEIN"/>
    <property type="match status" value="1"/>
</dbReference>
<dbReference type="NCBIfam" id="TIGR00268">
    <property type="entry name" value="ATP-dependent sacrificial sulfur transferase LarE"/>
    <property type="match status" value="1"/>
</dbReference>
<protein>
    <submittedName>
        <fullName evidence="1">ATP-dependent sacrificial sulfur transferase LarE</fullName>
    </submittedName>
</protein>
<dbReference type="InterPro" id="IPR005232">
    <property type="entry name" value="LarE"/>
</dbReference>
<comment type="caution">
    <text evidence="1">The sequence shown here is derived from an EMBL/GenBank/DDBJ whole genome shotgun (WGS) entry which is preliminary data.</text>
</comment>
<dbReference type="InterPro" id="IPR052188">
    <property type="entry name" value="Ni-pincer_cofactor_biosynth"/>
</dbReference>
<keyword evidence="2" id="KW-1185">Reference proteome</keyword>
<evidence type="ECO:0000313" key="2">
    <source>
        <dbReference type="Proteomes" id="UP001597097"/>
    </source>
</evidence>
<dbReference type="GO" id="GO:0016740">
    <property type="term" value="F:transferase activity"/>
    <property type="evidence" value="ECO:0007669"/>
    <property type="project" value="UniProtKB-KW"/>
</dbReference>
<dbReference type="PANTHER" id="PTHR43169:SF2">
    <property type="entry name" value="NAD_GMP SYNTHASE DOMAIN-CONTAINING PROTEIN"/>
    <property type="match status" value="1"/>
</dbReference>
<proteinExistence type="predicted"/>
<sequence length="287" mass="30437">MSAAIPERSAGPGLEETLLARIRAVGPIAVAYSGGADSALVLAAAVRALDPERVLAVTALSESLATAELAPATELAASLGVRHLTPRTHELSRPGYRANGRDRCYFCKSEVLDVIAEVAAEHGFDRMATGTNADDAADPFRPGIQAGAERGVHTPLRDVGFTKSDVRLVSRRWGLPTWDKPATPCLASRIRYGIEVSSYRLARVDRAETAMRALLHRTGVRTSDLRVRDLGDAVRVEVDAAAVRAVMALPGLAEAVAAAGFGHRPVKVTPFHSGALNIEPSALPQQE</sequence>
<accession>A0ABW4GX88</accession>